<evidence type="ECO:0000256" key="3">
    <source>
        <dbReference type="ARBA" id="ARBA00022527"/>
    </source>
</evidence>
<dbReference type="Pfam" id="PF00069">
    <property type="entry name" value="Pkinase"/>
    <property type="match status" value="1"/>
</dbReference>
<evidence type="ECO:0000256" key="1">
    <source>
        <dbReference type="ARBA" id="ARBA00004340"/>
    </source>
</evidence>
<evidence type="ECO:0000256" key="10">
    <source>
        <dbReference type="PROSITE-ProRule" id="PRU10141"/>
    </source>
</evidence>
<evidence type="ECO:0000256" key="9">
    <source>
        <dbReference type="ARBA" id="ARBA00048679"/>
    </source>
</evidence>
<evidence type="ECO:0000256" key="4">
    <source>
        <dbReference type="ARBA" id="ARBA00022679"/>
    </source>
</evidence>
<keyword evidence="5 10" id="KW-0547">Nucleotide-binding</keyword>
<feature type="compositionally biased region" description="Polar residues" evidence="11">
    <location>
        <begin position="59"/>
        <end position="76"/>
    </location>
</feature>
<dbReference type="PANTHER" id="PTHR22984:SF25">
    <property type="entry name" value="PROTEIN KINASE DOMAIN-CONTAINING PROTEIN"/>
    <property type="match status" value="1"/>
</dbReference>
<dbReference type="Gene3D" id="1.10.510.10">
    <property type="entry name" value="Transferase(Phosphotransferase) domain 1"/>
    <property type="match status" value="1"/>
</dbReference>
<dbReference type="PANTHER" id="PTHR22984">
    <property type="entry name" value="SERINE/THREONINE-PROTEIN KINASE PIM"/>
    <property type="match status" value="1"/>
</dbReference>
<comment type="caution">
    <text evidence="13">The sequence shown here is derived from an EMBL/GenBank/DDBJ whole genome shotgun (WGS) entry which is preliminary data.</text>
</comment>
<name>A0ABQ8FPS4_9FUNG</name>
<reference evidence="13 14" key="1">
    <citation type="submission" date="2021-02" db="EMBL/GenBank/DDBJ databases">
        <title>Variation within the Batrachochytrium salamandrivorans European outbreak.</title>
        <authorList>
            <person name="Kelly M."/>
            <person name="Pasmans F."/>
            <person name="Shea T.P."/>
            <person name="Munoz J.F."/>
            <person name="Carranza S."/>
            <person name="Cuomo C.A."/>
            <person name="Martel A."/>
        </authorList>
    </citation>
    <scope>NUCLEOTIDE SEQUENCE [LARGE SCALE GENOMIC DNA]</scope>
    <source>
        <strain evidence="13 14">AMFP18/2</strain>
    </source>
</reference>
<feature type="binding site" evidence="10">
    <location>
        <position position="188"/>
    </location>
    <ligand>
        <name>ATP</name>
        <dbReference type="ChEBI" id="CHEBI:30616"/>
    </ligand>
</feature>
<evidence type="ECO:0000256" key="8">
    <source>
        <dbReference type="ARBA" id="ARBA00047899"/>
    </source>
</evidence>
<evidence type="ECO:0000256" key="5">
    <source>
        <dbReference type="ARBA" id="ARBA00022741"/>
    </source>
</evidence>
<dbReference type="EC" id="2.7.11.1" evidence="2"/>
<evidence type="ECO:0000256" key="2">
    <source>
        <dbReference type="ARBA" id="ARBA00012513"/>
    </source>
</evidence>
<dbReference type="SUPFAM" id="SSF56112">
    <property type="entry name" value="Protein kinase-like (PK-like)"/>
    <property type="match status" value="1"/>
</dbReference>
<evidence type="ECO:0000256" key="6">
    <source>
        <dbReference type="ARBA" id="ARBA00022777"/>
    </source>
</evidence>
<evidence type="ECO:0000256" key="7">
    <source>
        <dbReference type="ARBA" id="ARBA00022840"/>
    </source>
</evidence>
<dbReference type="PROSITE" id="PS50011">
    <property type="entry name" value="PROTEIN_KINASE_DOM"/>
    <property type="match status" value="1"/>
</dbReference>
<dbReference type="InterPro" id="IPR051138">
    <property type="entry name" value="PIM_Ser/Thr_kinase"/>
</dbReference>
<keyword evidence="6" id="KW-0418">Kinase</keyword>
<evidence type="ECO:0000259" key="12">
    <source>
        <dbReference type="PROSITE" id="PS50011"/>
    </source>
</evidence>
<sequence>MFDSLLWILPHFITHYTDQTNQGNTNDGDGVDVNQASISKDAASLIQGTTSTTLPTTLRESNTPNQSGASSSANCQSKKDCKSGHGIRKLSKSCPQQQSQSGLQPSTSYDPSQSNEMPLPVYLGKSEAEPYRLGQKTDQYREFIASEAMYFRLEYSRKKKLGQGRFGTVYLATRKSDGMKVAYKSILKSNVDEYTLESFPPPRCHSPSPLVFSEEQSVEQCMSPRPPNSLLPYEFATQRYLSRPGYENPYVPMAFDYYILKEKFILVMEYFDESWVTLRSYLTKKGRLGIVSVRDILREVVNAVINLKQYGILHGDLNVANVLYNPKTGKVKLIDFGMTNVLSGWEEGKSLPLKPSDSSSSVPKYKAEPSELRSIQRIGKLISRLLTGKFMYEDDFNYGELIRETILPDPDSSKSVLKENAIDLVNILVSRDLDKMPSIEAILKYSFFD</sequence>
<comment type="subcellular location">
    <subcellularLocation>
        <location evidence="1">Host cell</location>
    </subcellularLocation>
</comment>
<evidence type="ECO:0000256" key="11">
    <source>
        <dbReference type="SAM" id="MobiDB-lite"/>
    </source>
</evidence>
<feature type="region of interest" description="Disordered" evidence="11">
    <location>
        <begin position="42"/>
        <end position="119"/>
    </location>
</feature>
<protein>
    <recommendedName>
        <fullName evidence="2">non-specific serine/threonine protein kinase</fullName>
        <ecNumber evidence="2">2.7.11.1</ecNumber>
    </recommendedName>
</protein>
<keyword evidence="7 10" id="KW-0067">ATP-binding</keyword>
<proteinExistence type="predicted"/>
<feature type="compositionally biased region" description="Low complexity" evidence="11">
    <location>
        <begin position="49"/>
        <end position="58"/>
    </location>
</feature>
<keyword evidence="4" id="KW-0808">Transferase</keyword>
<feature type="compositionally biased region" description="Low complexity" evidence="11">
    <location>
        <begin position="93"/>
        <end position="108"/>
    </location>
</feature>
<dbReference type="PROSITE" id="PS00107">
    <property type="entry name" value="PROTEIN_KINASE_ATP"/>
    <property type="match status" value="1"/>
</dbReference>
<gene>
    <name evidence="13" type="ORF">BASA50_002257</name>
</gene>
<keyword evidence="14" id="KW-1185">Reference proteome</keyword>
<comment type="catalytic activity">
    <reaction evidence="9">
        <text>L-seryl-[protein] + ATP = O-phospho-L-seryl-[protein] + ADP + H(+)</text>
        <dbReference type="Rhea" id="RHEA:17989"/>
        <dbReference type="Rhea" id="RHEA-COMP:9863"/>
        <dbReference type="Rhea" id="RHEA-COMP:11604"/>
        <dbReference type="ChEBI" id="CHEBI:15378"/>
        <dbReference type="ChEBI" id="CHEBI:29999"/>
        <dbReference type="ChEBI" id="CHEBI:30616"/>
        <dbReference type="ChEBI" id="CHEBI:83421"/>
        <dbReference type="ChEBI" id="CHEBI:456216"/>
        <dbReference type="EC" id="2.7.11.1"/>
    </reaction>
</comment>
<dbReference type="Proteomes" id="UP001648503">
    <property type="component" value="Unassembled WGS sequence"/>
</dbReference>
<dbReference type="InterPro" id="IPR011009">
    <property type="entry name" value="Kinase-like_dom_sf"/>
</dbReference>
<comment type="catalytic activity">
    <reaction evidence="8">
        <text>L-threonyl-[protein] + ATP = O-phospho-L-threonyl-[protein] + ADP + H(+)</text>
        <dbReference type="Rhea" id="RHEA:46608"/>
        <dbReference type="Rhea" id="RHEA-COMP:11060"/>
        <dbReference type="Rhea" id="RHEA-COMP:11605"/>
        <dbReference type="ChEBI" id="CHEBI:15378"/>
        <dbReference type="ChEBI" id="CHEBI:30013"/>
        <dbReference type="ChEBI" id="CHEBI:30616"/>
        <dbReference type="ChEBI" id="CHEBI:61977"/>
        <dbReference type="ChEBI" id="CHEBI:456216"/>
        <dbReference type="EC" id="2.7.11.1"/>
    </reaction>
</comment>
<dbReference type="InterPro" id="IPR000719">
    <property type="entry name" value="Prot_kinase_dom"/>
</dbReference>
<dbReference type="InterPro" id="IPR017441">
    <property type="entry name" value="Protein_kinase_ATP_BS"/>
</dbReference>
<dbReference type="EMBL" id="JAFCIX010000032">
    <property type="protein sequence ID" value="KAH6600512.1"/>
    <property type="molecule type" value="Genomic_DNA"/>
</dbReference>
<keyword evidence="3" id="KW-0723">Serine/threonine-protein kinase</keyword>
<accession>A0ABQ8FPS4</accession>
<dbReference type="Gene3D" id="3.30.200.20">
    <property type="entry name" value="Phosphorylase Kinase, domain 1"/>
    <property type="match status" value="1"/>
</dbReference>
<organism evidence="13 14">
    <name type="scientific">Batrachochytrium salamandrivorans</name>
    <dbReference type="NCBI Taxonomy" id="1357716"/>
    <lineage>
        <taxon>Eukaryota</taxon>
        <taxon>Fungi</taxon>
        <taxon>Fungi incertae sedis</taxon>
        <taxon>Chytridiomycota</taxon>
        <taxon>Chytridiomycota incertae sedis</taxon>
        <taxon>Chytridiomycetes</taxon>
        <taxon>Rhizophydiales</taxon>
        <taxon>Rhizophydiales incertae sedis</taxon>
        <taxon>Batrachochytrium</taxon>
    </lineage>
</organism>
<dbReference type="SMART" id="SM00220">
    <property type="entry name" value="S_TKc"/>
    <property type="match status" value="1"/>
</dbReference>
<evidence type="ECO:0000313" key="13">
    <source>
        <dbReference type="EMBL" id="KAH6600512.1"/>
    </source>
</evidence>
<feature type="domain" description="Protein kinase" evidence="12">
    <location>
        <begin position="155"/>
        <end position="448"/>
    </location>
</feature>
<evidence type="ECO:0000313" key="14">
    <source>
        <dbReference type="Proteomes" id="UP001648503"/>
    </source>
</evidence>